<reference evidence="18 19" key="1">
    <citation type="journal article" date="2023" name="Life. Sci Alliance">
        <title>Evolutionary insights into 3D genome organization and epigenetic landscape of Vigna mungo.</title>
        <authorList>
            <person name="Junaid A."/>
            <person name="Singh B."/>
            <person name="Bhatia S."/>
        </authorList>
    </citation>
    <scope>NUCLEOTIDE SEQUENCE [LARGE SCALE GENOMIC DNA]</scope>
    <source>
        <strain evidence="18">Urdbean</strain>
    </source>
</reference>
<dbReference type="Gene3D" id="3.10.10.10">
    <property type="entry name" value="HIV Type 1 Reverse Transcriptase, subunit A, domain 1"/>
    <property type="match status" value="1"/>
</dbReference>
<dbReference type="InterPro" id="IPR000477">
    <property type="entry name" value="RT_dom"/>
</dbReference>
<evidence type="ECO:0000256" key="6">
    <source>
        <dbReference type="ARBA" id="ARBA00022750"/>
    </source>
</evidence>
<protein>
    <submittedName>
        <fullName evidence="18">Uncharacterized protein</fullName>
    </submittedName>
</protein>
<dbReference type="InterPro" id="IPR036397">
    <property type="entry name" value="RNaseH_sf"/>
</dbReference>
<evidence type="ECO:0000256" key="9">
    <source>
        <dbReference type="ARBA" id="ARBA00022842"/>
    </source>
</evidence>
<organism evidence="18 19">
    <name type="scientific">Vigna mungo</name>
    <name type="common">Black gram</name>
    <name type="synonym">Phaseolus mungo</name>
    <dbReference type="NCBI Taxonomy" id="3915"/>
    <lineage>
        <taxon>Eukaryota</taxon>
        <taxon>Viridiplantae</taxon>
        <taxon>Streptophyta</taxon>
        <taxon>Embryophyta</taxon>
        <taxon>Tracheophyta</taxon>
        <taxon>Spermatophyta</taxon>
        <taxon>Magnoliopsida</taxon>
        <taxon>eudicotyledons</taxon>
        <taxon>Gunneridae</taxon>
        <taxon>Pentapetalae</taxon>
        <taxon>rosids</taxon>
        <taxon>fabids</taxon>
        <taxon>Fabales</taxon>
        <taxon>Fabaceae</taxon>
        <taxon>Papilionoideae</taxon>
        <taxon>50 kb inversion clade</taxon>
        <taxon>NPAAA clade</taxon>
        <taxon>indigoferoid/millettioid clade</taxon>
        <taxon>Phaseoleae</taxon>
        <taxon>Vigna</taxon>
    </lineage>
</organism>
<gene>
    <name evidence="18" type="ORF">V8G54_031486</name>
</gene>
<evidence type="ECO:0000256" key="1">
    <source>
        <dbReference type="ARBA" id="ARBA00022670"/>
    </source>
</evidence>
<dbReference type="PROSITE" id="PS50878">
    <property type="entry name" value="RT_POL"/>
    <property type="match status" value="1"/>
</dbReference>
<dbReference type="CDD" id="cd00303">
    <property type="entry name" value="retropepsin_like"/>
    <property type="match status" value="1"/>
</dbReference>
<dbReference type="InterPro" id="IPR056924">
    <property type="entry name" value="SH3_Tf2-1"/>
</dbReference>
<dbReference type="InterPro" id="IPR001584">
    <property type="entry name" value="Integrase_cat-core"/>
</dbReference>
<dbReference type="SUPFAM" id="SSF53098">
    <property type="entry name" value="Ribonuclease H-like"/>
    <property type="match status" value="1"/>
</dbReference>
<evidence type="ECO:0000256" key="4">
    <source>
        <dbReference type="ARBA" id="ARBA00022722"/>
    </source>
</evidence>
<dbReference type="CDD" id="cd09274">
    <property type="entry name" value="RNase_HI_RT_Ty3"/>
    <property type="match status" value="1"/>
</dbReference>
<dbReference type="GO" id="GO:0003887">
    <property type="term" value="F:DNA-directed DNA polymerase activity"/>
    <property type="evidence" value="ECO:0007669"/>
    <property type="project" value="UniProtKB-KW"/>
</dbReference>
<feature type="domain" description="Reverse transcriptase" evidence="16">
    <location>
        <begin position="426"/>
        <end position="615"/>
    </location>
</feature>
<dbReference type="Pfam" id="PF24626">
    <property type="entry name" value="SH3_Tf2-1"/>
    <property type="match status" value="1"/>
</dbReference>
<keyword evidence="2" id="KW-0808">Transferase</keyword>
<dbReference type="SUPFAM" id="SSF56672">
    <property type="entry name" value="DNA/RNA polymerases"/>
    <property type="match status" value="1"/>
</dbReference>
<dbReference type="AlphaFoldDB" id="A0AAQ3RGY4"/>
<dbReference type="EMBL" id="CP144691">
    <property type="protein sequence ID" value="WVY92398.1"/>
    <property type="molecule type" value="Genomic_DNA"/>
</dbReference>
<dbReference type="InterPro" id="IPR043502">
    <property type="entry name" value="DNA/RNA_pol_sf"/>
</dbReference>
<keyword evidence="13" id="KW-0238">DNA-binding</keyword>
<dbReference type="Pfam" id="PF00078">
    <property type="entry name" value="RVT_1"/>
    <property type="match status" value="1"/>
</dbReference>
<dbReference type="GO" id="GO:0015074">
    <property type="term" value="P:DNA integration"/>
    <property type="evidence" value="ECO:0007669"/>
    <property type="project" value="UniProtKB-KW"/>
</dbReference>
<keyword evidence="9" id="KW-0460">Magnesium</keyword>
<keyword evidence="11" id="KW-0695">RNA-directed DNA polymerase</keyword>
<dbReference type="PANTHER" id="PTHR37984">
    <property type="entry name" value="PROTEIN CBG26694"/>
    <property type="match status" value="1"/>
</dbReference>
<keyword evidence="3" id="KW-0548">Nucleotidyltransferase</keyword>
<keyword evidence="10" id="KW-0229">DNA integration</keyword>
<dbReference type="GO" id="GO:0046872">
    <property type="term" value="F:metal ion binding"/>
    <property type="evidence" value="ECO:0007669"/>
    <property type="project" value="UniProtKB-KW"/>
</dbReference>
<dbReference type="InterPro" id="IPR041588">
    <property type="entry name" value="Integrase_H2C2"/>
</dbReference>
<evidence type="ECO:0000256" key="5">
    <source>
        <dbReference type="ARBA" id="ARBA00022723"/>
    </source>
</evidence>
<dbReference type="PANTHER" id="PTHR37984:SF5">
    <property type="entry name" value="PROTEIN NYNRIN-LIKE"/>
    <property type="match status" value="1"/>
</dbReference>
<dbReference type="Pfam" id="PF17919">
    <property type="entry name" value="RT_RNaseH_2"/>
    <property type="match status" value="1"/>
</dbReference>
<evidence type="ECO:0000259" key="16">
    <source>
        <dbReference type="PROSITE" id="PS50878"/>
    </source>
</evidence>
<dbReference type="GO" id="GO:0006508">
    <property type="term" value="P:proteolysis"/>
    <property type="evidence" value="ECO:0007669"/>
    <property type="project" value="UniProtKB-KW"/>
</dbReference>
<dbReference type="FunFam" id="3.30.70.270:FF:000020">
    <property type="entry name" value="Transposon Tf2-6 polyprotein-like Protein"/>
    <property type="match status" value="1"/>
</dbReference>
<evidence type="ECO:0000256" key="14">
    <source>
        <dbReference type="ARBA" id="ARBA00023172"/>
    </source>
</evidence>
<sequence>MADNTRLKDLANDVKKILELMESRNVDYNMRFHTLETAIDDIVKNTTDASFSSTMKAPPFQVRNVKIDFPRFDAEQFFEYYNTPDDQHLTIAAIHLDKEVAPWYQMMARTNPWVSWTGFTRSLELEFGPSPYECPRSDLFKLMQTGSVQDYYVQFTALANRVHGVTSEALLDCFIGGLNLEICRDVVAQSPTTLMLKSTSLPALLPTPPKSTFTPSNVKKLSPAEVQLRRDHKCLNKQYLFLQIVEPEPPDPNSQLDLMTNLEHHLSFNALKGSSGSIHGMRIQVLLDSGSSDNFLQPRLASCLKLPIEPVPNFHVLVAYLLPVTGADLVLGAAWLATLASPAQFNHLRRMSHTKAQPIMGPQEERLEIPHDMDPALSRLLHLYKPVFAIPKGLPHLTGVGPVRVRPYRYPHSQKLQIEKMIQEMLQDGLIVRSNSPFSSPIVLVKKKDGTWRFCTDYRAVNAITVKDSFPIPTVDELIDELHGARFFSKLDLRSGYHQIRMKEEDRYKTAFQTHQGHYEWLVMPFGLSNAPATFQCLMNDVFRGLLRKFVLLLFHHQLYVCLSKCSFGLQNVDYLGHSVPGSGLSMDKDKVAVVMDWPVPINIKQLRGFLGLTKYYKRFIREYASIAAPLTNMLKKDNFQWTKEALTALDSLKIAMTQAPVLALPDFEKPFTLETNASSLGIKAVLSQDNHPIAFFSKKLTPTLQKKSAYTREFYAITEAIAKFDTICWDINFLRSLTDQAIQTPEQQAWLHKLLGYDFTIEYKPGKDNIAADSLSRSFHMAWSQPRFPIIARIKQALLHDTKLAKIMELYLTQKNNDPHYWVSDGLLYWKGRLVLPDDLDLQQQIVHECHNSLIGGHAGYTRTLAHVLAQFHWHGIHKFIKNYVQNCLVCQQAKTATTAPAGLLHPLPIPNLVWEDVAMDFITGLPPSHGYTVIMVVVDRLSKYAHFAGLRADYSSKVVADSFMTTVVKLHGTPKIIVSDQDKLVNKFLEMYLRCFTFDSPKEWYKLLPWAEYWYNTAYHTSIGMTPFRVVYGREPPQILKYTPTVQDSATVQDQLILRDATLAQLKANLQRAQQVMKKYADKKRIPKEFVVGDMVLVKLQPYFLWYFGPFSVVERIGAVAYKLLLPSSTKIHPVFHISQLKICHGNHTQPYVPLPLTVNEQFPIIQPMDILHTRWEGMDEFEATWEDKDAFKLHIHPSTLKTSGPAQNYMVFSVDKGYKFCWRKEKKGGRSGNET</sequence>
<dbReference type="InterPro" id="IPR043128">
    <property type="entry name" value="Rev_trsase/Diguanyl_cyclase"/>
</dbReference>
<keyword evidence="4" id="KW-0540">Nuclease</keyword>
<dbReference type="GO" id="GO:0006310">
    <property type="term" value="P:DNA recombination"/>
    <property type="evidence" value="ECO:0007669"/>
    <property type="project" value="UniProtKB-KW"/>
</dbReference>
<dbReference type="InterPro" id="IPR012337">
    <property type="entry name" value="RNaseH-like_sf"/>
</dbReference>
<feature type="domain" description="Integrase catalytic" evidence="17">
    <location>
        <begin position="906"/>
        <end position="996"/>
    </location>
</feature>
<evidence type="ECO:0000256" key="8">
    <source>
        <dbReference type="ARBA" id="ARBA00022801"/>
    </source>
</evidence>
<dbReference type="Pfam" id="PF17921">
    <property type="entry name" value="Integrase_H2C2"/>
    <property type="match status" value="1"/>
</dbReference>
<dbReference type="InterPro" id="IPR050951">
    <property type="entry name" value="Retrovirus_Pol_polyprotein"/>
</dbReference>
<dbReference type="InterPro" id="IPR005162">
    <property type="entry name" value="Retrotrans_gag_dom"/>
</dbReference>
<dbReference type="GO" id="GO:0003964">
    <property type="term" value="F:RNA-directed DNA polymerase activity"/>
    <property type="evidence" value="ECO:0007669"/>
    <property type="project" value="UniProtKB-KW"/>
</dbReference>
<evidence type="ECO:0000256" key="7">
    <source>
        <dbReference type="ARBA" id="ARBA00022759"/>
    </source>
</evidence>
<evidence type="ECO:0000256" key="13">
    <source>
        <dbReference type="ARBA" id="ARBA00023125"/>
    </source>
</evidence>
<evidence type="ECO:0000256" key="12">
    <source>
        <dbReference type="ARBA" id="ARBA00022932"/>
    </source>
</evidence>
<keyword evidence="5" id="KW-0479">Metal-binding</keyword>
<keyword evidence="8" id="KW-0378">Hydrolase</keyword>
<keyword evidence="19" id="KW-1185">Reference proteome</keyword>
<keyword evidence="12" id="KW-0239">DNA-directed DNA polymerase</keyword>
<dbReference type="GO" id="GO:0003677">
    <property type="term" value="F:DNA binding"/>
    <property type="evidence" value="ECO:0007669"/>
    <property type="project" value="UniProtKB-KW"/>
</dbReference>
<proteinExistence type="predicted"/>
<evidence type="ECO:0000313" key="18">
    <source>
        <dbReference type="EMBL" id="WVY92398.1"/>
    </source>
</evidence>
<accession>A0AAQ3RGY4</accession>
<dbReference type="Gene3D" id="3.30.70.270">
    <property type="match status" value="2"/>
</dbReference>
<evidence type="ECO:0000256" key="15">
    <source>
        <dbReference type="ARBA" id="ARBA00023268"/>
    </source>
</evidence>
<dbReference type="Pfam" id="PF03732">
    <property type="entry name" value="Retrotrans_gag"/>
    <property type="match status" value="1"/>
</dbReference>
<dbReference type="FunFam" id="3.10.10.10:FF:000007">
    <property type="entry name" value="Retrovirus-related Pol polyprotein from transposon 17.6-like Protein"/>
    <property type="match status" value="1"/>
</dbReference>
<keyword evidence="1" id="KW-0645">Protease</keyword>
<keyword evidence="7" id="KW-0255">Endonuclease</keyword>
<dbReference type="Gene3D" id="1.10.340.70">
    <property type="match status" value="1"/>
</dbReference>
<dbReference type="InterPro" id="IPR041577">
    <property type="entry name" value="RT_RNaseH_2"/>
</dbReference>
<dbReference type="GO" id="GO:0004190">
    <property type="term" value="F:aspartic-type endopeptidase activity"/>
    <property type="evidence" value="ECO:0007669"/>
    <property type="project" value="UniProtKB-KW"/>
</dbReference>
<keyword evidence="15" id="KW-0511">Multifunctional enzyme</keyword>
<keyword evidence="14" id="KW-0233">DNA recombination</keyword>
<evidence type="ECO:0000256" key="2">
    <source>
        <dbReference type="ARBA" id="ARBA00022679"/>
    </source>
</evidence>
<name>A0AAQ3RGY4_VIGMU</name>
<dbReference type="Gene3D" id="3.30.420.10">
    <property type="entry name" value="Ribonuclease H-like superfamily/Ribonuclease H"/>
    <property type="match status" value="2"/>
</dbReference>
<keyword evidence="6" id="KW-0064">Aspartyl protease</keyword>
<evidence type="ECO:0000256" key="11">
    <source>
        <dbReference type="ARBA" id="ARBA00022918"/>
    </source>
</evidence>
<dbReference type="Gene3D" id="3.10.20.370">
    <property type="match status" value="1"/>
</dbReference>
<dbReference type="CDD" id="cd01647">
    <property type="entry name" value="RT_LTR"/>
    <property type="match status" value="1"/>
</dbReference>
<evidence type="ECO:0000259" key="17">
    <source>
        <dbReference type="PROSITE" id="PS50994"/>
    </source>
</evidence>
<evidence type="ECO:0000313" key="19">
    <source>
        <dbReference type="Proteomes" id="UP001374535"/>
    </source>
</evidence>
<evidence type="ECO:0000256" key="3">
    <source>
        <dbReference type="ARBA" id="ARBA00022695"/>
    </source>
</evidence>
<dbReference type="PROSITE" id="PS50994">
    <property type="entry name" value="INTEGRASE"/>
    <property type="match status" value="1"/>
</dbReference>
<dbReference type="Proteomes" id="UP001374535">
    <property type="component" value="Chromosome 10"/>
</dbReference>
<dbReference type="GO" id="GO:0004519">
    <property type="term" value="F:endonuclease activity"/>
    <property type="evidence" value="ECO:0007669"/>
    <property type="project" value="UniProtKB-KW"/>
</dbReference>
<evidence type="ECO:0000256" key="10">
    <source>
        <dbReference type="ARBA" id="ARBA00022908"/>
    </source>
</evidence>